<comment type="cofactor">
    <cofactor evidence="11">
        <name>Mg(2+)</name>
        <dbReference type="ChEBI" id="CHEBI:18420"/>
    </cofactor>
    <text evidence="11">Binds 2 magnesium ions per tetramer.</text>
</comment>
<dbReference type="Gene3D" id="3.30.70.380">
    <property type="entry name" value="Ferrodoxin-fold anticodon-binding domain"/>
    <property type="match status" value="1"/>
</dbReference>
<evidence type="ECO:0000256" key="6">
    <source>
        <dbReference type="ARBA" id="ARBA00022840"/>
    </source>
</evidence>
<dbReference type="Pfam" id="PF03484">
    <property type="entry name" value="B5"/>
    <property type="match status" value="1"/>
</dbReference>
<name>A0A1G2KPK2_9BACT</name>
<evidence type="ECO:0000256" key="3">
    <source>
        <dbReference type="ARBA" id="ARBA00022598"/>
    </source>
</evidence>
<protein>
    <recommendedName>
        <fullName evidence="11">Phenylalanine--tRNA ligase beta subunit</fullName>
        <ecNumber evidence="11">6.1.1.20</ecNumber>
    </recommendedName>
    <alternativeName>
        <fullName evidence="11">Phenylalanyl-tRNA synthetase beta subunit</fullName>
        <shortName evidence="11">PheRS</shortName>
    </alternativeName>
</protein>
<keyword evidence="11" id="KW-0963">Cytoplasm</keyword>
<evidence type="ECO:0000256" key="10">
    <source>
        <dbReference type="ARBA" id="ARBA00049255"/>
    </source>
</evidence>
<comment type="similarity">
    <text evidence="1 11">Belongs to the phenylalanyl-tRNA synthetase beta subunit family. Type 1 subfamily.</text>
</comment>
<dbReference type="Pfam" id="PF03147">
    <property type="entry name" value="FDX-ACB"/>
    <property type="match status" value="1"/>
</dbReference>
<dbReference type="InterPro" id="IPR045864">
    <property type="entry name" value="aa-tRNA-synth_II/BPL/LPL"/>
</dbReference>
<dbReference type="Gene3D" id="3.30.930.10">
    <property type="entry name" value="Bira Bifunctional Protein, Domain 2"/>
    <property type="match status" value="1"/>
</dbReference>
<dbReference type="SMART" id="SM00896">
    <property type="entry name" value="FDX-ACB"/>
    <property type="match status" value="1"/>
</dbReference>
<dbReference type="Pfam" id="PF17759">
    <property type="entry name" value="tRNA_synthFbeta"/>
    <property type="match status" value="1"/>
</dbReference>
<dbReference type="NCBIfam" id="TIGR00472">
    <property type="entry name" value="pheT_bact"/>
    <property type="match status" value="1"/>
</dbReference>
<feature type="binding site" evidence="11">
    <location>
        <position position="357"/>
    </location>
    <ligand>
        <name>Mg(2+)</name>
        <dbReference type="ChEBI" id="CHEBI:18420"/>
        <note>shared with alpha subunit</note>
    </ligand>
</feature>
<dbReference type="SUPFAM" id="SSF46955">
    <property type="entry name" value="Putative DNA-binding domain"/>
    <property type="match status" value="2"/>
</dbReference>
<feature type="binding site" evidence="11">
    <location>
        <position position="353"/>
    </location>
    <ligand>
        <name>Mg(2+)</name>
        <dbReference type="ChEBI" id="CHEBI:18420"/>
        <note>shared with alpha subunit</note>
    </ligand>
</feature>
<comment type="catalytic activity">
    <reaction evidence="10 11">
        <text>tRNA(Phe) + L-phenylalanine + ATP = L-phenylalanyl-tRNA(Phe) + AMP + diphosphate + H(+)</text>
        <dbReference type="Rhea" id="RHEA:19413"/>
        <dbReference type="Rhea" id="RHEA-COMP:9668"/>
        <dbReference type="Rhea" id="RHEA-COMP:9699"/>
        <dbReference type="ChEBI" id="CHEBI:15378"/>
        <dbReference type="ChEBI" id="CHEBI:30616"/>
        <dbReference type="ChEBI" id="CHEBI:33019"/>
        <dbReference type="ChEBI" id="CHEBI:58095"/>
        <dbReference type="ChEBI" id="CHEBI:78442"/>
        <dbReference type="ChEBI" id="CHEBI:78531"/>
        <dbReference type="ChEBI" id="CHEBI:456215"/>
        <dbReference type="EC" id="6.1.1.20"/>
    </reaction>
</comment>
<keyword evidence="3 11" id="KW-0436">Ligase</keyword>
<dbReference type="InterPro" id="IPR005146">
    <property type="entry name" value="B3/B4_tRNA-bd"/>
</dbReference>
<proteinExistence type="inferred from homology"/>
<evidence type="ECO:0000259" key="12">
    <source>
        <dbReference type="PROSITE" id="PS51447"/>
    </source>
</evidence>
<dbReference type="PROSITE" id="PS51483">
    <property type="entry name" value="B5"/>
    <property type="match status" value="1"/>
</dbReference>
<feature type="domain" description="B5" evidence="13">
    <location>
        <begin position="293"/>
        <end position="369"/>
    </location>
</feature>
<evidence type="ECO:0000256" key="1">
    <source>
        <dbReference type="ARBA" id="ARBA00008653"/>
    </source>
</evidence>
<dbReference type="GO" id="GO:0009328">
    <property type="term" value="C:phenylalanine-tRNA ligase complex"/>
    <property type="evidence" value="ECO:0007669"/>
    <property type="project" value="TreeGrafter"/>
</dbReference>
<evidence type="ECO:0000256" key="5">
    <source>
        <dbReference type="ARBA" id="ARBA00022741"/>
    </source>
</evidence>
<feature type="binding site" evidence="11">
    <location>
        <position position="356"/>
    </location>
    <ligand>
        <name>Mg(2+)</name>
        <dbReference type="ChEBI" id="CHEBI:18420"/>
        <note>shared with alpha subunit</note>
    </ligand>
</feature>
<evidence type="ECO:0000256" key="7">
    <source>
        <dbReference type="ARBA" id="ARBA00022842"/>
    </source>
</evidence>
<feature type="binding site" evidence="11">
    <location>
        <position position="347"/>
    </location>
    <ligand>
        <name>Mg(2+)</name>
        <dbReference type="ChEBI" id="CHEBI:18420"/>
        <note>shared with alpha subunit</note>
    </ligand>
</feature>
<dbReference type="GO" id="GO:0000287">
    <property type="term" value="F:magnesium ion binding"/>
    <property type="evidence" value="ECO:0007669"/>
    <property type="project" value="UniProtKB-UniRule"/>
</dbReference>
<dbReference type="GO" id="GO:0004826">
    <property type="term" value="F:phenylalanine-tRNA ligase activity"/>
    <property type="evidence" value="ECO:0007669"/>
    <property type="project" value="UniProtKB-UniRule"/>
</dbReference>
<dbReference type="Gene3D" id="3.30.56.10">
    <property type="match status" value="2"/>
</dbReference>
<dbReference type="InterPro" id="IPR020825">
    <property type="entry name" value="Phe-tRNA_synthase-like_B3/B4"/>
</dbReference>
<dbReference type="PANTHER" id="PTHR10947:SF0">
    <property type="entry name" value="PHENYLALANINE--TRNA LIGASE BETA SUBUNIT"/>
    <property type="match status" value="1"/>
</dbReference>
<dbReference type="GO" id="GO:0003723">
    <property type="term" value="F:RNA binding"/>
    <property type="evidence" value="ECO:0007669"/>
    <property type="project" value="InterPro"/>
</dbReference>
<dbReference type="InterPro" id="IPR045060">
    <property type="entry name" value="Phe-tRNA-ligase_IIc_bsu"/>
</dbReference>
<organism evidence="14 15">
    <name type="scientific">Candidatus Sungbacteria bacterium RIFCSPHIGHO2_02_FULL_51_29</name>
    <dbReference type="NCBI Taxonomy" id="1802273"/>
    <lineage>
        <taxon>Bacteria</taxon>
        <taxon>Candidatus Sungiibacteriota</taxon>
    </lineage>
</organism>
<gene>
    <name evidence="11" type="primary">pheT</name>
    <name evidence="14" type="ORF">A3C16_01340</name>
</gene>
<dbReference type="Pfam" id="PF03483">
    <property type="entry name" value="B3_4"/>
    <property type="match status" value="1"/>
</dbReference>
<evidence type="ECO:0000256" key="8">
    <source>
        <dbReference type="ARBA" id="ARBA00022917"/>
    </source>
</evidence>
<keyword evidence="8 11" id="KW-0648">Protein biosynthesis</keyword>
<dbReference type="Proteomes" id="UP000177811">
    <property type="component" value="Unassembled WGS sequence"/>
</dbReference>
<dbReference type="EMBL" id="MHQL01000065">
    <property type="protein sequence ID" value="OHA01338.1"/>
    <property type="molecule type" value="Genomic_DNA"/>
</dbReference>
<dbReference type="InterPro" id="IPR005147">
    <property type="entry name" value="tRNA_synthase_B5-dom"/>
</dbReference>
<keyword evidence="7 11" id="KW-0460">Magnesium</keyword>
<evidence type="ECO:0000256" key="4">
    <source>
        <dbReference type="ARBA" id="ARBA00022723"/>
    </source>
</evidence>
<feature type="domain" description="FDX-ACB" evidence="12">
    <location>
        <begin position="596"/>
        <end position="689"/>
    </location>
</feature>
<dbReference type="SMART" id="SM00873">
    <property type="entry name" value="B3_4"/>
    <property type="match status" value="1"/>
</dbReference>
<dbReference type="PANTHER" id="PTHR10947">
    <property type="entry name" value="PHENYLALANYL-TRNA SYNTHETASE BETA CHAIN AND LEUCINE-RICH REPEAT-CONTAINING PROTEIN 47"/>
    <property type="match status" value="1"/>
</dbReference>
<dbReference type="SUPFAM" id="SSF55681">
    <property type="entry name" value="Class II aaRS and biotin synthetases"/>
    <property type="match status" value="1"/>
</dbReference>
<evidence type="ECO:0000313" key="15">
    <source>
        <dbReference type="Proteomes" id="UP000177811"/>
    </source>
</evidence>
<dbReference type="AlphaFoldDB" id="A0A1G2KPK2"/>
<comment type="subunit">
    <text evidence="2 11">Tetramer of two alpha and two beta subunits.</text>
</comment>
<dbReference type="InterPro" id="IPR005121">
    <property type="entry name" value="Fdx_antiC-bd"/>
</dbReference>
<dbReference type="GO" id="GO:0005524">
    <property type="term" value="F:ATP binding"/>
    <property type="evidence" value="ECO:0007669"/>
    <property type="project" value="UniProtKB-UniRule"/>
</dbReference>
<keyword evidence="6 11" id="KW-0067">ATP-binding</keyword>
<comment type="caution">
    <text evidence="14">The sequence shown here is derived from an EMBL/GenBank/DDBJ whole genome shotgun (WGS) entry which is preliminary data.</text>
</comment>
<evidence type="ECO:0000256" key="11">
    <source>
        <dbReference type="HAMAP-Rule" id="MF_00283"/>
    </source>
</evidence>
<keyword evidence="4 11" id="KW-0479">Metal-binding</keyword>
<comment type="subcellular location">
    <subcellularLocation>
        <location evidence="11">Cytoplasm</location>
    </subcellularLocation>
</comment>
<keyword evidence="9 11" id="KW-0030">Aminoacyl-tRNA synthetase</keyword>
<reference evidence="14 15" key="1">
    <citation type="journal article" date="2016" name="Nat. Commun.">
        <title>Thousands of microbial genomes shed light on interconnected biogeochemical processes in an aquifer system.</title>
        <authorList>
            <person name="Anantharaman K."/>
            <person name="Brown C.T."/>
            <person name="Hug L.A."/>
            <person name="Sharon I."/>
            <person name="Castelle C.J."/>
            <person name="Probst A.J."/>
            <person name="Thomas B.C."/>
            <person name="Singh A."/>
            <person name="Wilkins M.J."/>
            <person name="Karaoz U."/>
            <person name="Brodie E.L."/>
            <person name="Williams K.H."/>
            <person name="Hubbard S.S."/>
            <person name="Banfield J.F."/>
        </authorList>
    </citation>
    <scope>NUCLEOTIDE SEQUENCE [LARGE SCALE GENOMIC DNA]</scope>
</reference>
<evidence type="ECO:0000256" key="2">
    <source>
        <dbReference type="ARBA" id="ARBA00011209"/>
    </source>
</evidence>
<dbReference type="InterPro" id="IPR036690">
    <property type="entry name" value="Fdx_antiC-bd_sf"/>
</dbReference>
<dbReference type="SMART" id="SM00874">
    <property type="entry name" value="B5"/>
    <property type="match status" value="1"/>
</dbReference>
<dbReference type="InterPro" id="IPR004532">
    <property type="entry name" value="Phe-tRNA-ligase_IIc_bsu_bact"/>
</dbReference>
<dbReference type="EC" id="6.1.1.20" evidence="11"/>
<evidence type="ECO:0000256" key="9">
    <source>
        <dbReference type="ARBA" id="ARBA00023146"/>
    </source>
</evidence>
<dbReference type="Gene3D" id="3.50.40.10">
    <property type="entry name" value="Phenylalanyl-trna Synthetase, Chain B, domain 3"/>
    <property type="match status" value="1"/>
</dbReference>
<keyword evidence="5 11" id="KW-0547">Nucleotide-binding</keyword>
<evidence type="ECO:0000313" key="14">
    <source>
        <dbReference type="EMBL" id="OHA01338.1"/>
    </source>
</evidence>
<accession>A0A1G2KPK2</accession>
<dbReference type="GO" id="GO:0006432">
    <property type="term" value="P:phenylalanyl-tRNA aminoacylation"/>
    <property type="evidence" value="ECO:0007669"/>
    <property type="project" value="UniProtKB-UniRule"/>
</dbReference>
<dbReference type="InterPro" id="IPR041616">
    <property type="entry name" value="PheRS_beta_core"/>
</dbReference>
<dbReference type="SUPFAM" id="SSF54991">
    <property type="entry name" value="Anticodon-binding domain of PheRS"/>
    <property type="match status" value="1"/>
</dbReference>
<dbReference type="InterPro" id="IPR009061">
    <property type="entry name" value="DNA-bd_dom_put_sf"/>
</dbReference>
<sequence length="690" mass="76232">MKFSYNWLKELARFKESPEKLAELLTLRAFEVEGLEKVGDDWRLDIQVQKSNRAADASGHIGVAREIAALTGATLNFQKRKTGMKVGSVKKYLTVNGGNKNDCRRYIGAVIDGVKVGPSPAWLSSRLALCGVQAINNLVDAANYVMLETGQPLHVFDHARIVGKKEVKQIVVRRAKPGERLLALDDKEYALSEDVLVIADPEKPLAIAGIKGGKSSGVTAETHTIVCEAANFDPAVIRRASRLLNLKTDASMRFEHDLDPNGAEGALRRLADLIIAVAGGRVQGVADVYLVRSVSRRILFRCDYASRLIGCEVPLAFYKKAFQGLGMTVSAKSKTQLLVGVPTARRDIVLEEDLIEEAARLYGYEKIPARLPETLFIGATESDELFWERRVCEALRGAGCMETFVYQFTGERELAEFHAGVGDCVEVANPISPDARYLLARPVIKYIKQAADNMKHEEGVRLFGIAKSMRAVASELTGVRERKHLAVVVAARAGKAGSEFYELKGAIDDLLDSCGITDHWYDDAALQSMDPARPQMFHPYRSAEIKIGDQKIGNIGEVHPAIVERIKSKGRIAAAEIDVERLGQSAKASAEYRPASRFPAIVRDIALVVPQRVKTDDVLQVFDEKGGGLLVDADLFDYFEDDRMRRAGEKSIAFHLVFQSAERTLADKEIDAMLMSFVKELEKSGWKVRR</sequence>
<evidence type="ECO:0000259" key="13">
    <source>
        <dbReference type="PROSITE" id="PS51483"/>
    </source>
</evidence>
<dbReference type="PROSITE" id="PS51447">
    <property type="entry name" value="FDX_ACB"/>
    <property type="match status" value="1"/>
</dbReference>
<dbReference type="SUPFAM" id="SSF56037">
    <property type="entry name" value="PheT/TilS domain"/>
    <property type="match status" value="1"/>
</dbReference>
<dbReference type="HAMAP" id="MF_00283">
    <property type="entry name" value="Phe_tRNA_synth_beta1"/>
    <property type="match status" value="1"/>
</dbReference>